<dbReference type="PATRIC" id="fig|151081.8.peg.1364"/>
<dbReference type="GeneID" id="58227047"/>
<dbReference type="PANTHER" id="PTHR30546:SF23">
    <property type="entry name" value="FLAVOPROTEIN-LIKE PROTEIN YCP4-RELATED"/>
    <property type="match status" value="1"/>
</dbReference>
<evidence type="ECO:0000313" key="7">
    <source>
        <dbReference type="Proteomes" id="UP000033664"/>
    </source>
</evidence>
<dbReference type="GO" id="GO:0016020">
    <property type="term" value="C:membrane"/>
    <property type="evidence" value="ECO:0007669"/>
    <property type="project" value="TreeGrafter"/>
</dbReference>
<sequence>MAPILVLYHSRGGSVRALAEELADSIEAQGVDTLIRCVSEDGSHPQVDLVELSQCSALAFGTPTRFGMMASQAKAMWEQTSEMWLKGELIDKPACVFTSSSSMHGGNEATLLNLATPLLHHGMLLVGVPYDVPALSSTTSGGAPYGASHVSGAHNNAQLSNDEKQICQALGKRLATLTRKLND</sequence>
<keyword evidence="3" id="KW-0288">FMN</keyword>
<dbReference type="EMBL" id="PNCG01000011">
    <property type="protein sequence ID" value="TMP86690.1"/>
    <property type="molecule type" value="Genomic_DNA"/>
</dbReference>
<gene>
    <name evidence="6" type="ORF">CWC05_11770</name>
    <name evidence="5" type="ORF">TW72_00925</name>
</gene>
<evidence type="ECO:0000256" key="2">
    <source>
        <dbReference type="ARBA" id="ARBA00022630"/>
    </source>
</evidence>
<dbReference type="GO" id="GO:0003955">
    <property type="term" value="F:NAD(P)H dehydrogenase (quinone) activity"/>
    <property type="evidence" value="ECO:0007669"/>
    <property type="project" value="TreeGrafter"/>
</dbReference>
<dbReference type="EMBL" id="JXXZ01000001">
    <property type="protein sequence ID" value="KJZ02263.1"/>
    <property type="molecule type" value="Genomic_DNA"/>
</dbReference>
<dbReference type="Proteomes" id="UP000305874">
    <property type="component" value="Unassembled WGS sequence"/>
</dbReference>
<dbReference type="Proteomes" id="UP000033664">
    <property type="component" value="Unassembled WGS sequence"/>
</dbReference>
<dbReference type="OrthoDB" id="9801479at2"/>
<dbReference type="NCBIfam" id="NF002999">
    <property type="entry name" value="PRK03767.1"/>
    <property type="match status" value="1"/>
</dbReference>
<dbReference type="PANTHER" id="PTHR30546">
    <property type="entry name" value="FLAVODOXIN-RELATED PROTEIN WRBA-RELATED"/>
    <property type="match status" value="1"/>
</dbReference>
<organism evidence="5 7">
    <name type="scientific">Pseudoalteromonas ruthenica</name>
    <dbReference type="NCBI Taxonomy" id="151081"/>
    <lineage>
        <taxon>Bacteria</taxon>
        <taxon>Pseudomonadati</taxon>
        <taxon>Pseudomonadota</taxon>
        <taxon>Gammaproteobacteria</taxon>
        <taxon>Alteromonadales</taxon>
        <taxon>Pseudoalteromonadaceae</taxon>
        <taxon>Pseudoalteromonas</taxon>
    </lineage>
</organism>
<keyword evidence="7" id="KW-1185">Reference proteome</keyword>
<evidence type="ECO:0000256" key="3">
    <source>
        <dbReference type="ARBA" id="ARBA00022643"/>
    </source>
</evidence>
<accession>A0A0F4Q3M4</accession>
<dbReference type="SUPFAM" id="SSF52218">
    <property type="entry name" value="Flavoproteins"/>
    <property type="match status" value="1"/>
</dbReference>
<dbReference type="PROSITE" id="PS50902">
    <property type="entry name" value="FLAVODOXIN_LIKE"/>
    <property type="match status" value="1"/>
</dbReference>
<reference evidence="6" key="4">
    <citation type="submission" date="2019-09" db="EMBL/GenBank/DDBJ databases">
        <title>Co-occurence of chitin degradation, pigmentation and bioactivity in marine Pseudoalteromonas.</title>
        <authorList>
            <person name="Sonnenschein E.C."/>
            <person name="Bech P.K."/>
        </authorList>
    </citation>
    <scope>NUCLEOTIDE SEQUENCE</scope>
    <source>
        <strain evidence="6">S2897</strain>
    </source>
</reference>
<dbReference type="InterPro" id="IPR008254">
    <property type="entry name" value="Flavodoxin/NO_synth"/>
</dbReference>
<evidence type="ECO:0000259" key="4">
    <source>
        <dbReference type="PROSITE" id="PS50902"/>
    </source>
</evidence>
<dbReference type="FunFam" id="3.40.50.360:FF:000001">
    <property type="entry name" value="NAD(P)H dehydrogenase (Quinone) FQR1-like"/>
    <property type="match status" value="1"/>
</dbReference>
<proteinExistence type="inferred from homology"/>
<name>A0A0F4Q3M4_9GAMM</name>
<comment type="similarity">
    <text evidence="1">Belongs to the WrbA family.</text>
</comment>
<dbReference type="GO" id="GO:0010181">
    <property type="term" value="F:FMN binding"/>
    <property type="evidence" value="ECO:0007669"/>
    <property type="project" value="InterPro"/>
</dbReference>
<dbReference type="eggNOG" id="COG0655">
    <property type="taxonomic scope" value="Bacteria"/>
</dbReference>
<feature type="domain" description="Flavodoxin-like" evidence="4">
    <location>
        <begin position="4"/>
        <end position="175"/>
    </location>
</feature>
<reference evidence="6 8" key="2">
    <citation type="submission" date="2017-12" db="EMBL/GenBank/DDBJ databases">
        <authorList>
            <person name="Paulsen S."/>
            <person name="Gram L.K."/>
        </authorList>
    </citation>
    <scope>NUCLEOTIDE SEQUENCE [LARGE SCALE GENOMIC DNA]</scope>
    <source>
        <strain evidence="6 8">S2897</strain>
    </source>
</reference>
<dbReference type="AlphaFoldDB" id="A0A0F4Q3M4"/>
<dbReference type="Pfam" id="PF03358">
    <property type="entry name" value="FMN_red"/>
    <property type="match status" value="1"/>
</dbReference>
<dbReference type="InterPro" id="IPR029039">
    <property type="entry name" value="Flavoprotein-like_sf"/>
</dbReference>
<comment type="caution">
    <text evidence="5">The sequence shown here is derived from an EMBL/GenBank/DDBJ whole genome shotgun (WGS) entry which is preliminary data.</text>
</comment>
<protein>
    <submittedName>
        <fullName evidence="6">NAD(P)H:quinone oxidoreductase</fullName>
    </submittedName>
    <submittedName>
        <fullName evidence="5">Trp operon repressor</fullName>
    </submittedName>
</protein>
<dbReference type="Gene3D" id="3.40.50.360">
    <property type="match status" value="1"/>
</dbReference>
<evidence type="ECO:0000313" key="8">
    <source>
        <dbReference type="Proteomes" id="UP000305874"/>
    </source>
</evidence>
<dbReference type="STRING" id="151081.TW72_00925"/>
<evidence type="ECO:0000313" key="5">
    <source>
        <dbReference type="EMBL" id="KJZ02263.1"/>
    </source>
</evidence>
<keyword evidence="2" id="KW-0285">Flavoprotein</keyword>
<evidence type="ECO:0000313" key="6">
    <source>
        <dbReference type="EMBL" id="TMP86690.1"/>
    </source>
</evidence>
<evidence type="ECO:0000256" key="1">
    <source>
        <dbReference type="ARBA" id="ARBA00006961"/>
    </source>
</evidence>
<dbReference type="RefSeq" id="WP_022944483.1">
    <property type="nucleotide sequence ID" value="NZ_JXXY01000005.1"/>
</dbReference>
<reference evidence="5 7" key="1">
    <citation type="journal article" date="2015" name="BMC Genomics">
        <title>Genome mining reveals unlocked bioactive potential of marine Gram-negative bacteria.</title>
        <authorList>
            <person name="Machado H."/>
            <person name="Sonnenschein E.C."/>
            <person name="Melchiorsen J."/>
            <person name="Gram L."/>
        </authorList>
    </citation>
    <scope>NUCLEOTIDE SEQUENCE [LARGE SCALE GENOMIC DNA]</scope>
    <source>
        <strain evidence="5 7">S3137</strain>
    </source>
</reference>
<reference evidence="8" key="3">
    <citation type="submission" date="2019-06" db="EMBL/GenBank/DDBJ databases">
        <title>Co-occurence of chitin degradation, pigmentation and bioactivity in marine Pseudoalteromonas.</title>
        <authorList>
            <person name="Sonnenschein E.C."/>
            <person name="Bech P.K."/>
        </authorList>
    </citation>
    <scope>NUCLEOTIDE SEQUENCE [LARGE SCALE GENOMIC DNA]</scope>
    <source>
        <strain evidence="8">S2897</strain>
    </source>
</reference>
<dbReference type="InterPro" id="IPR005025">
    <property type="entry name" value="FMN_Rdtase-like_dom"/>
</dbReference>